<evidence type="ECO:0000313" key="1">
    <source>
        <dbReference type="EMBL" id="MFC6397996.1"/>
    </source>
</evidence>
<protein>
    <submittedName>
        <fullName evidence="1">DUF2332 domain-containing protein</fullName>
    </submittedName>
</protein>
<proteinExistence type="predicted"/>
<name>A0ABW1X3U0_9ACTN</name>
<gene>
    <name evidence="1" type="ORF">ACFP57_13525</name>
</gene>
<keyword evidence="2" id="KW-1185">Reference proteome</keyword>
<dbReference type="EMBL" id="JBHSUA010000025">
    <property type="protein sequence ID" value="MFC6397996.1"/>
    <property type="molecule type" value="Genomic_DNA"/>
</dbReference>
<dbReference type="Pfam" id="PF10094">
    <property type="entry name" value="DUF2332"/>
    <property type="match status" value="1"/>
</dbReference>
<reference evidence="2" key="1">
    <citation type="journal article" date="2019" name="Int. J. Syst. Evol. Microbiol.">
        <title>The Global Catalogue of Microorganisms (GCM) 10K type strain sequencing project: providing services to taxonomists for standard genome sequencing and annotation.</title>
        <authorList>
            <consortium name="The Broad Institute Genomics Platform"/>
            <consortium name="The Broad Institute Genome Sequencing Center for Infectious Disease"/>
            <person name="Wu L."/>
            <person name="Ma J."/>
        </authorList>
    </citation>
    <scope>NUCLEOTIDE SEQUENCE [LARGE SCALE GENOMIC DNA]</scope>
    <source>
        <strain evidence="2">CGMCC 1.15277</strain>
    </source>
</reference>
<dbReference type="RefSeq" id="WP_343886819.1">
    <property type="nucleotide sequence ID" value="NZ_BAAAKI010000024.1"/>
</dbReference>
<evidence type="ECO:0000313" key="2">
    <source>
        <dbReference type="Proteomes" id="UP001596266"/>
    </source>
</evidence>
<dbReference type="InterPro" id="IPR011200">
    <property type="entry name" value="UCP012608"/>
</dbReference>
<accession>A0ABW1X3U0</accession>
<comment type="caution">
    <text evidence="1">The sequence shown here is derived from an EMBL/GenBank/DDBJ whole genome shotgun (WGS) entry which is preliminary data.</text>
</comment>
<organism evidence="1 2">
    <name type="scientific">Luteococcus sanguinis</name>
    <dbReference type="NCBI Taxonomy" id="174038"/>
    <lineage>
        <taxon>Bacteria</taxon>
        <taxon>Bacillati</taxon>
        <taxon>Actinomycetota</taxon>
        <taxon>Actinomycetes</taxon>
        <taxon>Propionibacteriales</taxon>
        <taxon>Propionibacteriaceae</taxon>
        <taxon>Luteococcus</taxon>
    </lineage>
</organism>
<dbReference type="Proteomes" id="UP001596266">
    <property type="component" value="Unassembled WGS sequence"/>
</dbReference>
<sequence>MEQASTDDVAERYARFAAVEAKNHSEVYQRWAEGVASDAELVQLISELPPDKRQPNIIFASARLMGAPVGPWQPAREHLVQHWDDVRAEALVRSTQTNEAARCAVLMPLWAELWKSRRRPLAVIEVGASAGLCLHPAAWRYRYVDREGRELSAFGDGAELEVVVKSSLPVPDALPEFGFRTGCDLSPLDPTADADWLRTLVWPGQHHRLERLDHAIAIAQRDNAGPFPVEVVQGDLRDPQTLDALLAKVPDGMLPVVHHTAVLAYLEADDRAGFEAAMLARVADGQCHWISNEGQSVVPGVRKRVAAKVGFERSLRKGAFVVALDGEPRYQADGHASWIL</sequence>